<dbReference type="EMBL" id="JABDTM020025995">
    <property type="protein sequence ID" value="KAH0812498.1"/>
    <property type="molecule type" value="Genomic_DNA"/>
</dbReference>
<dbReference type="PANTHER" id="PTHR45628">
    <property type="entry name" value="VOLTAGE-DEPENDENT CALCIUM CHANNEL TYPE A SUBUNIT ALPHA-1"/>
    <property type="match status" value="1"/>
</dbReference>
<dbReference type="GO" id="GO:0009582">
    <property type="term" value="P:detection of abiotic stimulus"/>
    <property type="evidence" value="ECO:0007669"/>
    <property type="project" value="UniProtKB-ARBA"/>
</dbReference>
<keyword evidence="7 17" id="KW-0479">Metal-binding</keyword>
<feature type="transmembrane region" description="Helical" evidence="21">
    <location>
        <begin position="1432"/>
        <end position="1457"/>
    </location>
</feature>
<keyword evidence="19" id="KW-0175">Coiled coil</keyword>
<evidence type="ECO:0000256" key="10">
    <source>
        <dbReference type="ARBA" id="ARBA00022882"/>
    </source>
</evidence>
<feature type="transmembrane region" description="Helical" evidence="21">
    <location>
        <begin position="981"/>
        <end position="1003"/>
    </location>
</feature>
<evidence type="ECO:0000313" key="24">
    <source>
        <dbReference type="Proteomes" id="UP000719412"/>
    </source>
</evidence>
<feature type="compositionally biased region" description="Polar residues" evidence="20">
    <location>
        <begin position="2253"/>
        <end position="2264"/>
    </location>
</feature>
<gene>
    <name evidence="23" type="ORF">GEV33_010293</name>
</gene>
<evidence type="ECO:0000256" key="11">
    <source>
        <dbReference type="ARBA" id="ARBA00022989"/>
    </source>
</evidence>
<evidence type="ECO:0000256" key="14">
    <source>
        <dbReference type="ARBA" id="ARBA00023180"/>
    </source>
</evidence>
<dbReference type="FunFam" id="1.20.120.350:FF:000043">
    <property type="entry name" value="Voltage-dependent L-type calcium channel subunit alpha"/>
    <property type="match status" value="1"/>
</dbReference>
<keyword evidence="10 18" id="KW-0851">Voltage-gated channel</keyword>
<feature type="transmembrane region" description="Helical" evidence="21">
    <location>
        <begin position="1672"/>
        <end position="1694"/>
    </location>
</feature>
<dbReference type="PRINTS" id="PR00167">
    <property type="entry name" value="CACHANNEL"/>
</dbReference>
<keyword evidence="9 17" id="KW-0106">Calcium</keyword>
<keyword evidence="2" id="KW-0813">Transport</keyword>
<dbReference type="Pfam" id="PF16905">
    <property type="entry name" value="GPHH"/>
    <property type="match status" value="1"/>
</dbReference>
<keyword evidence="12" id="KW-0406">Ion transport</keyword>
<dbReference type="InterPro" id="IPR002048">
    <property type="entry name" value="EF_hand_dom"/>
</dbReference>
<proteinExistence type="inferred from homology"/>
<dbReference type="GO" id="GO:0007268">
    <property type="term" value="P:chemical synaptic transmission"/>
    <property type="evidence" value="ECO:0007669"/>
    <property type="project" value="TreeGrafter"/>
</dbReference>
<dbReference type="Gene3D" id="1.20.120.350">
    <property type="entry name" value="Voltage-gated potassium channels. Chain C"/>
    <property type="match status" value="5"/>
</dbReference>
<keyword evidence="24" id="KW-1185">Reference proteome</keyword>
<dbReference type="FunFam" id="1.10.287.70:FF:000007">
    <property type="entry name" value="Voltage-dependent L-type calcium channel subunit alpha"/>
    <property type="match status" value="1"/>
</dbReference>
<dbReference type="FunFam" id="1.10.238.10:FF:000063">
    <property type="entry name" value="Voltage-dependent N-type calcium channel subunit alpha"/>
    <property type="match status" value="1"/>
</dbReference>
<dbReference type="GO" id="GO:0005891">
    <property type="term" value="C:voltage-gated calcium channel complex"/>
    <property type="evidence" value="ECO:0007669"/>
    <property type="project" value="InterPro"/>
</dbReference>
<feature type="transmembrane region" description="Helical" evidence="21">
    <location>
        <begin position="1318"/>
        <end position="1340"/>
    </location>
</feature>
<dbReference type="Gene3D" id="6.10.250.2500">
    <property type="match status" value="2"/>
</dbReference>
<feature type="coiled-coil region" evidence="19">
    <location>
        <begin position="1085"/>
        <end position="1120"/>
    </location>
</feature>
<dbReference type="GO" id="GO:0050906">
    <property type="term" value="P:detection of stimulus involved in sensory perception"/>
    <property type="evidence" value="ECO:0007669"/>
    <property type="project" value="UniProtKB-ARBA"/>
</dbReference>
<feature type="transmembrane region" description="Helical" evidence="21">
    <location>
        <begin position="398"/>
        <end position="415"/>
    </location>
</feature>
<feature type="transmembrane region" description="Helical" evidence="21">
    <location>
        <begin position="1759"/>
        <end position="1783"/>
    </location>
</feature>
<comment type="similarity">
    <text evidence="18">Belongs to the calcium channel alpha-1 subunit (TC 1.A.1.11) family.</text>
</comment>
<feature type="transmembrane region" description="Helical" evidence="21">
    <location>
        <begin position="886"/>
        <end position="904"/>
    </location>
</feature>
<evidence type="ECO:0000256" key="15">
    <source>
        <dbReference type="ARBA" id="ARBA00023303"/>
    </source>
</evidence>
<dbReference type="FunFam" id="1.20.120.350:FF:000011">
    <property type="entry name" value="Voltage-dependent N-type calcium channel subunit alpha"/>
    <property type="match status" value="1"/>
</dbReference>
<dbReference type="InterPro" id="IPR014873">
    <property type="entry name" value="VDCC_a1su_IQ"/>
</dbReference>
<feature type="binding site" evidence="17">
    <location>
        <position position="1403"/>
    </location>
    <ligand>
        <name>Ca(2+)</name>
        <dbReference type="ChEBI" id="CHEBI:29108"/>
    </ligand>
</feature>
<dbReference type="PROSITE" id="PS50222">
    <property type="entry name" value="EF_HAND_2"/>
    <property type="match status" value="1"/>
</dbReference>
<feature type="region of interest" description="Disordered" evidence="20">
    <location>
        <begin position="2285"/>
        <end position="2346"/>
    </location>
</feature>
<feature type="transmembrane region" description="Helical" evidence="21">
    <location>
        <begin position="616"/>
        <end position="639"/>
    </location>
</feature>
<evidence type="ECO:0000256" key="6">
    <source>
        <dbReference type="ARBA" id="ARBA00022692"/>
    </source>
</evidence>
<evidence type="ECO:0000256" key="5">
    <source>
        <dbReference type="ARBA" id="ARBA00022673"/>
    </source>
</evidence>
<feature type="binding site" evidence="17">
    <location>
        <position position="630"/>
    </location>
    <ligand>
        <name>Ca(2+)</name>
        <dbReference type="ChEBI" id="CHEBI:29108"/>
    </ligand>
</feature>
<keyword evidence="4 18" id="KW-0109">Calcium transport</keyword>
<evidence type="ECO:0000256" key="7">
    <source>
        <dbReference type="ARBA" id="ARBA00022723"/>
    </source>
</evidence>
<keyword evidence="11 21" id="KW-1133">Transmembrane helix</keyword>
<feature type="transmembrane region" description="Helical" evidence="21">
    <location>
        <begin position="1221"/>
        <end position="1242"/>
    </location>
</feature>
<feature type="transmembrane region" description="Helical" evidence="21">
    <location>
        <begin position="1577"/>
        <end position="1598"/>
    </location>
</feature>
<feature type="compositionally biased region" description="Low complexity" evidence="20">
    <location>
        <begin position="2133"/>
        <end position="2151"/>
    </location>
</feature>
<dbReference type="GO" id="GO:0098703">
    <property type="term" value="P:calcium ion import across plasma membrane"/>
    <property type="evidence" value="ECO:0007669"/>
    <property type="project" value="TreeGrafter"/>
</dbReference>
<dbReference type="InterPro" id="IPR050599">
    <property type="entry name" value="VDCC_alpha-1_subunit"/>
</dbReference>
<keyword evidence="8" id="KW-0677">Repeat</keyword>
<evidence type="ECO:0000256" key="2">
    <source>
        <dbReference type="ARBA" id="ARBA00022448"/>
    </source>
</evidence>
<feature type="compositionally biased region" description="Low complexity" evidence="20">
    <location>
        <begin position="2203"/>
        <end position="2216"/>
    </location>
</feature>
<evidence type="ECO:0000256" key="21">
    <source>
        <dbReference type="SAM" id="Phobius"/>
    </source>
</evidence>
<dbReference type="SMART" id="SM01062">
    <property type="entry name" value="Ca_chan_IQ"/>
    <property type="match status" value="1"/>
</dbReference>
<reference evidence="23" key="1">
    <citation type="journal article" date="2020" name="J Insects Food Feed">
        <title>The yellow mealworm (Tenebrio molitor) genome: a resource for the emerging insects as food and feed industry.</title>
        <authorList>
            <person name="Eriksson T."/>
            <person name="Andere A."/>
            <person name="Kelstrup H."/>
            <person name="Emery V."/>
            <person name="Picard C."/>
        </authorList>
    </citation>
    <scope>NUCLEOTIDE SEQUENCE</scope>
    <source>
        <strain evidence="23">Stoneville</strain>
        <tissue evidence="23">Whole head</tissue>
    </source>
</reference>
<dbReference type="Pfam" id="PF00520">
    <property type="entry name" value="Ion_trans"/>
    <property type="match status" value="5"/>
</dbReference>
<dbReference type="Proteomes" id="UP000719412">
    <property type="component" value="Unassembled WGS sequence"/>
</dbReference>
<feature type="domain" description="EF-hand" evidence="22">
    <location>
        <begin position="1799"/>
        <end position="1834"/>
    </location>
</feature>
<dbReference type="Gene3D" id="1.10.287.70">
    <property type="match status" value="4"/>
</dbReference>
<keyword evidence="6 21" id="KW-0812">Transmembrane</keyword>
<dbReference type="InterPro" id="IPR027359">
    <property type="entry name" value="Volt_channel_dom_sf"/>
</dbReference>
<evidence type="ECO:0000256" key="18">
    <source>
        <dbReference type="RuleBase" id="RU003808"/>
    </source>
</evidence>
<feature type="transmembrane region" description="Helical" evidence="21">
    <location>
        <begin position="1543"/>
        <end position="1565"/>
    </location>
</feature>
<sequence length="2346" mass="264439">MNSAPAPGAESGVRIAQDSATPGSGASPARILVFGKCRSRPNTFNPERTGADRTKRRRAKAGGSAVRMTAATGHGQGCCFAGIPTTQLVERGWGSVVGPRTTDIATGGLSGPAMGRRAAKIRHRRHHCHSVSHIDSRDPYIGCAPHLFALGALADARMVGGLASEGAAEAPVRLFPNALQIFQNLTNHSVLLPDTYLPDVLQNSCGQRLDEVLRHPSTEETTKAVEDECRFGNPYLAAAPSWRRRLNKRRAPSGCSLMMPVLEAGRSGQLAAAQEAAAQAVQQQTGAGAADTMGGASAAGGQGPSSLFLFSEENPIRRHTRFIIEWPYPFIHVLLSSTTFHFLIFKWKSLFNNYCSTFEGHLCQVKYVQTMLSLGTVERGKMRSCDTVTWQCGVLNPFEYAVLLTIIANCVVLALEEHLPNHDKTLLAQKLEATEVYFLGIFCVEASLKILALGFVLHKGSYLRNIWNIMDFFVVLTGCLTLFLQDFVTVDLRTLRAIRVLRPLKLVSGIPSLQVVLKSIIKAMAPLLQIGLLVLFAIVIFAIIGLEFYSGALHRTCYSLYDIDEIAKEGDAEVPCNTDNETQAKAQGSNWCRDGNSVCLERWEGPNNGITSFDNIGFAMLTVFQCITMEGWTSILYWMNDAVGSTFNWMYFVPLIVLGSFFMLNLVLGVLSGEFSNERLRVERRAKFYRTRSKNLFIESFGRYLHWITEAELTLTSFLFAFASEFAKEREKVENRQEFLKLRRAAQLERELNGYVQWICKAEEVILAEERTTEEEKLHIMEARRRAAKKKKLKKMGKSKSTDTEEEEQEEEVGDDGFGRTSYMKTRAQGQGGCARFWRAEKRFRFGIRHMVKTQWFYWSVIVLVFFNTFCVAVEYHGQPEWLSKFLYYAEYVFLGLFLSEMFIKMYALGPRIYFESAFNRFDCVVITGSIFEVIWSAVKGGSFGLSVLRALRLLRIFKVTKYWSSLRNLVISLLNSMRSIISLLFLLFLFILIFALLGMQLFGGQFNFENETPPTNFNTFPIALLTVFQILTGEDWNEVMYYGIVALGGHENGGMVYSLYFIILMLFGNYTLLNVFLAIAVDNLANAQELTAAEEEQAEENKEKQALELEKEMEALQMEGSNPRVEVCPPSPVKSRKKKDEKPSEEEEEIVGPKPMLPYSSMFILSPTNPVRRFAHGIVNLRYFDFFIMIVICLSSMALAAEDPVNEDSGWNLILDRLDYAFTGVFAIEMLLKIVDLGIILHPGSYLREFWNIMDAAVVICALVSMGFDVAQNKAGANLSTIKSLRVLRVLRPLKTIKRVPKLKAVFDCLVNSLKNVINILIVYILFQFIFAVIAVQLFNGKFRHCTDASKFTEATCQGQYFIFDEDNDVPRVEKREWKLQSFHYDDVAMAMLTLFAVQTGEGWPQVLQHSMSATYEDQGPIQNFRIEMSIFYIVYFVVFPFFFVNIFVALIIITFQEQGEAELQSGEIDKNQKSCIDFTIQARPLERYMPNKRNSFKYKIWRIVVSTPFEYFIMMLIVFNTLLLMMKFDKQSDIYTKTLKYLNWGFTGMFTVECILKILAFGVRYHESPPLLSDILAAMNILFTFLFLCETVLKLIAFGIKNFFKDPWNTFDFITVIGSIVDAMVVEFGENFINVGFLRLFRAARLIKLLRQGYTIRILLWTFVQSFKALPYVCLLIAMLFFIYAIIGMQVFGNIAEVPSESITRHNNFRTFIQGLMLLFRCATGEAWPNIMLSCIKGQPCDPEAKKPANSCGSNIAYAYFVSFIFFCSFLMLNLFVAVIMDNFDYLTRDSSILGAHHLDEFVRIWAEYDPNATGKIHYVEMYDMLKNMDPPLGFGNKCPNRLAYKKLIRMNMPVDDEGKVNFTTTLFALIRENLNIKMRSAEEMDQADDELKETIKNIWPLQAKNMVDLLVPPTDHLNNGKLTVGKLYAGLLILESWRCTRFGQVEPTGIPKASFFDCLLDMAGHLGGSRTGSMSLEGAPLMGGQEAQDSHAHEESSLATLARRNTKRNRSMRNKKVKMRDLAVMELQEGMGSRRQSCDSLGDQHLHPSSFANSSHRRSPSLRRGNSPSLQRSPSPRRKYLHHDIGFSDTVSNVVEIVKHEQHRAHSHRRFVRGKPQIGDSSLLHPSRPGSWSASTSPARSPSPTGTRHNSGYGPLRSSRRVYGTTSLCQRSRSPSPTHPIPHHQGPPIIAGAVVGIPMQQSAAHQASVQHSHPMLGGRRGQGRRLPPTPSKPSTLQLRPGPINFPKLNASPTHQMQSHSAHATPHAIPHNYHHREREPLREIMPSSGGGVAPARDSNQAPLSFEQAVALGRGGRMLPSPVPNGYKPKPTRSRHSDSDDDDWC</sequence>
<evidence type="ECO:0000256" key="16">
    <source>
        <dbReference type="ARBA" id="ARBA00069462"/>
    </source>
</evidence>
<dbReference type="FunFam" id="1.10.287.70:FF:000059">
    <property type="entry name" value="Voltage-dependent N-type calcium channel subunit alpha"/>
    <property type="match status" value="1"/>
</dbReference>
<name>A0A8J6LAW2_TENMO</name>
<keyword evidence="5 18" id="KW-0107">Calcium channel</keyword>
<feature type="binding site" evidence="17">
    <location>
        <position position="1035"/>
    </location>
    <ligand>
        <name>Ca(2+)</name>
        <dbReference type="ChEBI" id="CHEBI:29108"/>
    </ligand>
</feature>
<feature type="compositionally biased region" description="Acidic residues" evidence="20">
    <location>
        <begin position="804"/>
        <end position="815"/>
    </location>
</feature>
<evidence type="ECO:0000313" key="23">
    <source>
        <dbReference type="EMBL" id="KAH0812498.1"/>
    </source>
</evidence>
<comment type="caution">
    <text evidence="23">The sequence shown here is derived from an EMBL/GenBank/DDBJ whole genome shotgun (WGS) entry which is preliminary data.</text>
</comment>
<evidence type="ECO:0000256" key="3">
    <source>
        <dbReference type="ARBA" id="ARBA00022553"/>
    </source>
</evidence>
<dbReference type="GO" id="GO:0016322">
    <property type="term" value="P:neuron remodeling"/>
    <property type="evidence" value="ECO:0007669"/>
    <property type="project" value="UniProtKB-ARBA"/>
</dbReference>
<feature type="transmembrane region" description="Helical" evidence="21">
    <location>
        <begin position="1513"/>
        <end position="1531"/>
    </location>
</feature>
<dbReference type="GO" id="GO:0009581">
    <property type="term" value="P:detection of external stimulus"/>
    <property type="evidence" value="ECO:0007669"/>
    <property type="project" value="UniProtKB-ARBA"/>
</dbReference>
<evidence type="ECO:0000256" key="17">
    <source>
        <dbReference type="PIRSR" id="PIRSR602077-1"/>
    </source>
</evidence>
<feature type="transmembrane region" description="Helical" evidence="21">
    <location>
        <begin position="651"/>
        <end position="671"/>
    </location>
</feature>
<feature type="transmembrane region" description="Helical" evidence="21">
    <location>
        <begin position="1058"/>
        <end position="1082"/>
    </location>
</feature>
<dbReference type="GO" id="GO:0045202">
    <property type="term" value="C:synapse"/>
    <property type="evidence" value="ECO:0007669"/>
    <property type="project" value="GOC"/>
</dbReference>
<dbReference type="GO" id="GO:0019722">
    <property type="term" value="P:calcium-mediated signaling"/>
    <property type="evidence" value="ECO:0007669"/>
    <property type="project" value="UniProtKB-ARBA"/>
</dbReference>
<feature type="transmembrane region" description="Helical" evidence="21">
    <location>
        <begin position="1610"/>
        <end position="1628"/>
    </location>
</feature>
<accession>A0A8J6LAW2</accession>
<dbReference type="FunFam" id="1.20.120.350:FF:000090">
    <property type="entry name" value="Voltage-dependent L-type calcium channel subunit alpha"/>
    <property type="match status" value="1"/>
</dbReference>
<evidence type="ECO:0000256" key="9">
    <source>
        <dbReference type="ARBA" id="ARBA00022837"/>
    </source>
</evidence>
<feature type="region of interest" description="Disordered" evidence="20">
    <location>
        <begin position="791"/>
        <end position="816"/>
    </location>
</feature>
<dbReference type="SUPFAM" id="SSF81324">
    <property type="entry name" value="Voltage-gated potassium channels"/>
    <property type="match status" value="5"/>
</dbReference>
<feature type="region of interest" description="Disordered" evidence="20">
    <location>
        <begin position="1977"/>
        <end position="2084"/>
    </location>
</feature>
<evidence type="ECO:0000256" key="19">
    <source>
        <dbReference type="SAM" id="Coils"/>
    </source>
</evidence>
<evidence type="ECO:0000256" key="12">
    <source>
        <dbReference type="ARBA" id="ARBA00023065"/>
    </source>
</evidence>
<feature type="compositionally biased region" description="Basic residues" evidence="20">
    <location>
        <begin position="2104"/>
        <end position="2116"/>
    </location>
</feature>
<keyword evidence="3" id="KW-0597">Phosphoprotein</keyword>
<dbReference type="InterPro" id="IPR002077">
    <property type="entry name" value="VDCCAlpha1"/>
</dbReference>
<dbReference type="InterPro" id="IPR031649">
    <property type="entry name" value="GPHH_dom"/>
</dbReference>
<keyword evidence="13 21" id="KW-0472">Membrane</keyword>
<evidence type="ECO:0000256" key="8">
    <source>
        <dbReference type="ARBA" id="ARBA00022737"/>
    </source>
</evidence>
<feature type="transmembrane region" description="Helical" evidence="21">
    <location>
        <begin position="1182"/>
        <end position="1201"/>
    </location>
</feature>
<feature type="compositionally biased region" description="Polar residues" evidence="20">
    <location>
        <begin position="2167"/>
        <end position="2179"/>
    </location>
</feature>
<keyword evidence="15" id="KW-0407">Ion channel</keyword>
<feature type="region of interest" description="Disordered" evidence="20">
    <location>
        <begin position="1"/>
        <end position="28"/>
    </location>
</feature>
<keyword evidence="14" id="KW-0325">Glycoprotein</keyword>
<dbReference type="GO" id="GO:0008331">
    <property type="term" value="F:high voltage-gated calcium channel activity"/>
    <property type="evidence" value="ECO:0007669"/>
    <property type="project" value="TreeGrafter"/>
</dbReference>
<feature type="region of interest" description="Disordered" evidence="20">
    <location>
        <begin position="1120"/>
        <end position="1152"/>
    </location>
</feature>
<dbReference type="InterPro" id="IPR005821">
    <property type="entry name" value="Ion_trans_dom"/>
</dbReference>
<feature type="transmembrane region" description="Helical" evidence="21">
    <location>
        <begin position="856"/>
        <end position="874"/>
    </location>
</feature>
<dbReference type="GO" id="GO:0016323">
    <property type="term" value="C:basolateral plasma membrane"/>
    <property type="evidence" value="ECO:0007669"/>
    <property type="project" value="UniProtKB-ARBA"/>
</dbReference>
<comment type="subcellular location">
    <subcellularLocation>
        <location evidence="1 18">Membrane</location>
        <topology evidence="1 18">Multi-pass membrane protein</topology>
    </subcellularLocation>
</comment>
<feature type="transmembrane region" description="Helical" evidence="21">
    <location>
        <begin position="436"/>
        <end position="457"/>
    </location>
</feature>
<dbReference type="FunFam" id="1.10.287.70:FF:000023">
    <property type="entry name" value="Voltage-dependent R-type calcium channel subunit alpha"/>
    <property type="match status" value="1"/>
</dbReference>
<dbReference type="FunFam" id="1.20.120.350:FF:000001">
    <property type="entry name" value="Voltage-dependent L-type calcium channel subunit alpha"/>
    <property type="match status" value="1"/>
</dbReference>
<evidence type="ECO:0000256" key="13">
    <source>
        <dbReference type="ARBA" id="ARBA00023136"/>
    </source>
</evidence>
<dbReference type="GO" id="GO:0005509">
    <property type="term" value="F:calcium ion binding"/>
    <property type="evidence" value="ECO:0007669"/>
    <property type="project" value="InterPro"/>
</dbReference>
<feature type="transmembrane region" description="Helical" evidence="21">
    <location>
        <begin position="527"/>
        <end position="549"/>
    </location>
</feature>
<dbReference type="Gene3D" id="1.10.238.10">
    <property type="entry name" value="EF-hand"/>
    <property type="match status" value="1"/>
</dbReference>
<evidence type="ECO:0000256" key="4">
    <source>
        <dbReference type="ARBA" id="ARBA00022568"/>
    </source>
</evidence>
<dbReference type="GO" id="GO:0042045">
    <property type="term" value="P:epithelial fluid transport"/>
    <property type="evidence" value="ECO:0007669"/>
    <property type="project" value="UniProtKB-ARBA"/>
</dbReference>
<dbReference type="Pfam" id="PF08763">
    <property type="entry name" value="Ca_chan_IQ"/>
    <property type="match status" value="1"/>
</dbReference>
<organism evidence="23 24">
    <name type="scientific">Tenebrio molitor</name>
    <name type="common">Yellow mealworm beetle</name>
    <dbReference type="NCBI Taxonomy" id="7067"/>
    <lineage>
        <taxon>Eukaryota</taxon>
        <taxon>Metazoa</taxon>
        <taxon>Ecdysozoa</taxon>
        <taxon>Arthropoda</taxon>
        <taxon>Hexapoda</taxon>
        <taxon>Insecta</taxon>
        <taxon>Pterygota</taxon>
        <taxon>Neoptera</taxon>
        <taxon>Endopterygota</taxon>
        <taxon>Coleoptera</taxon>
        <taxon>Polyphaga</taxon>
        <taxon>Cucujiformia</taxon>
        <taxon>Tenebrionidae</taxon>
        <taxon>Tenebrio</taxon>
    </lineage>
</organism>
<feature type="transmembrane region" description="Helical" evidence="21">
    <location>
        <begin position="1254"/>
        <end position="1272"/>
    </location>
</feature>
<feature type="transmembrane region" description="Helical" evidence="21">
    <location>
        <begin position="326"/>
        <end position="344"/>
    </location>
</feature>
<feature type="transmembrane region" description="Helical" evidence="21">
    <location>
        <begin position="469"/>
        <end position="488"/>
    </location>
</feature>
<feature type="region of interest" description="Disordered" evidence="20">
    <location>
        <begin position="2104"/>
        <end position="2269"/>
    </location>
</feature>
<evidence type="ECO:0000256" key="20">
    <source>
        <dbReference type="SAM" id="MobiDB-lite"/>
    </source>
</evidence>
<evidence type="ECO:0000259" key="22">
    <source>
        <dbReference type="PROSITE" id="PS50222"/>
    </source>
</evidence>
<reference evidence="23" key="2">
    <citation type="submission" date="2021-08" db="EMBL/GenBank/DDBJ databases">
        <authorList>
            <person name="Eriksson T."/>
        </authorList>
    </citation>
    <scope>NUCLEOTIDE SEQUENCE</scope>
    <source>
        <strain evidence="23">Stoneville</strain>
        <tissue evidence="23">Whole head</tissue>
    </source>
</reference>
<protein>
    <recommendedName>
        <fullName evidence="16">Voltage-dependent calcium channel type A subunit alpha-1</fullName>
    </recommendedName>
</protein>
<evidence type="ECO:0000256" key="1">
    <source>
        <dbReference type="ARBA" id="ARBA00004141"/>
    </source>
</evidence>
<feature type="compositionally biased region" description="Basic residues" evidence="20">
    <location>
        <begin position="2007"/>
        <end position="2021"/>
    </location>
</feature>
<dbReference type="PANTHER" id="PTHR45628:SF7">
    <property type="entry name" value="VOLTAGE-DEPENDENT CALCIUM CHANNEL TYPE A SUBUNIT ALPHA-1"/>
    <property type="match status" value="1"/>
</dbReference>
<dbReference type="GO" id="GO:0016324">
    <property type="term" value="C:apical plasma membrane"/>
    <property type="evidence" value="ECO:0007669"/>
    <property type="project" value="UniProtKB-ARBA"/>
</dbReference>